<reference evidence="1" key="1">
    <citation type="submission" date="2024-07" db="EMBL/GenBank/DDBJ databases">
        <title>Complete genome sequence of Verrucomicrobiaceae bacterium NT6N.</title>
        <authorList>
            <person name="Huang C."/>
            <person name="Takami H."/>
            <person name="Hamasaki K."/>
        </authorList>
    </citation>
    <scope>NUCLEOTIDE SEQUENCE</scope>
    <source>
        <strain evidence="1">NT6N</strain>
    </source>
</reference>
<evidence type="ECO:0000313" key="1">
    <source>
        <dbReference type="EMBL" id="BDS08647.1"/>
    </source>
</evidence>
<proteinExistence type="predicted"/>
<sequence length="307" mass="34568">MKLYLYTAVALILGVLLGLGITKLTSDPKKETDASADAAAMEARASQRAARASSAAAELYKKRHPDPLLPRDIKTAVIESIPANPLDPMSPERRVELAHKIYYASASDMAGLHDDVKRLKDPYLNKVLFARWAEVDLETALKVGAKEYDSFDWYAGKYPWVWDGIFSTWIQKHPEGLIKKAMSPESSKSMNRMQALETIGEAYPDRALEMMAKISSEIPKGDPFFLLAGASSSKPFIALEWYQKATKEQQQKFIDFLAKGEDRTTIARYMLDSDPEKAMRWVEGLNNERLSKRFREELDAIKGQLAD</sequence>
<evidence type="ECO:0008006" key="2">
    <source>
        <dbReference type="Google" id="ProtNLM"/>
    </source>
</evidence>
<dbReference type="AlphaFoldDB" id="A0AAT9FR65"/>
<name>A0AAT9FR65_9BACT</name>
<gene>
    <name evidence="1" type="ORF">NT6N_36870</name>
</gene>
<dbReference type="EMBL" id="AP026866">
    <property type="protein sequence ID" value="BDS08647.1"/>
    <property type="molecule type" value="Genomic_DNA"/>
</dbReference>
<protein>
    <recommendedName>
        <fullName evidence="2">HEAT repeat domain-containing protein</fullName>
    </recommendedName>
</protein>
<accession>A0AAT9FR65</accession>
<organism evidence="1">
    <name type="scientific">Oceaniferula spumae</name>
    <dbReference type="NCBI Taxonomy" id="2979115"/>
    <lineage>
        <taxon>Bacteria</taxon>
        <taxon>Pseudomonadati</taxon>
        <taxon>Verrucomicrobiota</taxon>
        <taxon>Verrucomicrobiia</taxon>
        <taxon>Verrucomicrobiales</taxon>
        <taxon>Verrucomicrobiaceae</taxon>
        <taxon>Oceaniferula</taxon>
    </lineage>
</organism>
<dbReference type="KEGG" id="osu:NT6N_36870"/>